<feature type="domain" description="2Fe-2S ferredoxin-type" evidence="1">
    <location>
        <begin position="11"/>
        <end position="107"/>
    </location>
</feature>
<dbReference type="InterPro" id="IPR012675">
    <property type="entry name" value="Beta-grasp_dom_sf"/>
</dbReference>
<name>A0A1E2ZZG4_9FIRM</name>
<sequence length="502" mass="53803">MTGRGINLSEKKVTVRQEGKEDKVIDAPEGAVFLQVLKMNGYSLVCCNGKGTCGRCRIRFCRNGAPLPGAADRIAFTAEQLRGGYRLACMHRVRQDCCIQVEFVESRQVEAVTAYKGGITKPAEGKPEEKAMPGGDEPYIIAVDLGTTTIAMQAVALSSVREWQRGGNLHVFGEYSCMNPQRQWGSDVLSRLQAAADGQAEKLAEAVRTALAEGIGQLGRKLGKAPQGIWAAGNTAMEHLLMRLDTASLGRYPFTPVSLEEMELLPEPEYKGPRIGLLPGISAFVGADIAAGLLACGFGERREESCRLFIDLGTNGEMAAAGKGRLICTATAAGPAFEGGAAANVPGTDMIALLAEMLETGIIDESGLLEDAYFEKGWQKGALRITQQDIRALQMAKAAVCAGVELLMEALEIGASDVEQVFLAGGFGYYLDVEKAARIGLFPAELADKVTAVGNTSLLGTCLYGGDPSLREKTKDLCRRSEVMNLAEQPGFEERYLARLNF</sequence>
<dbReference type="GO" id="GO:0051536">
    <property type="term" value="F:iron-sulfur cluster binding"/>
    <property type="evidence" value="ECO:0007669"/>
    <property type="project" value="InterPro"/>
</dbReference>
<reference evidence="2 3" key="1">
    <citation type="submission" date="2016-07" db="EMBL/GenBank/DDBJ databases">
        <title>Characterization of isolates of Eisenbergiella tayi derived from blood cultures, using whole genome sequencing.</title>
        <authorList>
            <person name="Burdz T."/>
            <person name="Wiebe D."/>
            <person name="Huynh C."/>
            <person name="Bernard K."/>
        </authorList>
    </citation>
    <scope>NUCLEOTIDE SEQUENCE [LARGE SCALE GENOMIC DNA]</scope>
    <source>
        <strain evidence="2 3">NML 110608</strain>
    </source>
</reference>
<gene>
    <name evidence="2" type="primary">nqrF</name>
    <name evidence="2" type="ORF">BEI61_05879</name>
</gene>
<dbReference type="Pfam" id="PF17651">
    <property type="entry name" value="Raco_middle"/>
    <property type="match status" value="1"/>
</dbReference>
<dbReference type="Pfam" id="PF14574">
    <property type="entry name" value="RACo_C_ter"/>
    <property type="match status" value="2"/>
</dbReference>
<proteinExistence type="predicted"/>
<dbReference type="InterPro" id="IPR036010">
    <property type="entry name" value="2Fe-2S_ferredoxin-like_sf"/>
</dbReference>
<accession>A0A1E2ZZG4</accession>
<dbReference type="Proteomes" id="UP000094067">
    <property type="component" value="Unassembled WGS sequence"/>
</dbReference>
<dbReference type="Gene3D" id="3.30.420.480">
    <property type="entry name" value="Domain of unknown function (DUF4445)"/>
    <property type="match status" value="1"/>
</dbReference>
<dbReference type="CDD" id="cd00207">
    <property type="entry name" value="fer2"/>
    <property type="match status" value="1"/>
</dbReference>
<protein>
    <submittedName>
        <fullName evidence="2">Na(+)-translocating NADH-quinone reductase subunit F</fullName>
    </submittedName>
</protein>
<dbReference type="InterPro" id="IPR042259">
    <property type="entry name" value="Raco-like_middle_sf"/>
</dbReference>
<dbReference type="PATRIC" id="fig|1432052.4.peg.6509"/>
<evidence type="ECO:0000313" key="2">
    <source>
        <dbReference type="EMBL" id="ODM01880.1"/>
    </source>
</evidence>
<dbReference type="SUPFAM" id="SSF54292">
    <property type="entry name" value="2Fe-2S ferredoxin-like"/>
    <property type="match status" value="1"/>
</dbReference>
<dbReference type="Gene3D" id="3.10.20.30">
    <property type="match status" value="1"/>
</dbReference>
<dbReference type="InterPro" id="IPR052911">
    <property type="entry name" value="Corrinoid_activation_enz"/>
</dbReference>
<comment type="caution">
    <text evidence="2">The sequence shown here is derived from an EMBL/GenBank/DDBJ whole genome shotgun (WGS) entry which is preliminary data.</text>
</comment>
<dbReference type="InterPro" id="IPR027980">
    <property type="entry name" value="RACo_C"/>
</dbReference>
<dbReference type="AlphaFoldDB" id="A0A1E2ZZG4"/>
<dbReference type="InterPro" id="IPR001041">
    <property type="entry name" value="2Fe-2S_ferredoxin-type"/>
</dbReference>
<dbReference type="PROSITE" id="PS51085">
    <property type="entry name" value="2FE2S_FER_2"/>
    <property type="match status" value="1"/>
</dbReference>
<dbReference type="InterPro" id="IPR041414">
    <property type="entry name" value="Raco-like_middle"/>
</dbReference>
<dbReference type="EMBL" id="MCGH01000005">
    <property type="protein sequence ID" value="ODM01880.1"/>
    <property type="molecule type" value="Genomic_DNA"/>
</dbReference>
<organism evidence="2 3">
    <name type="scientific">Eisenbergiella tayi</name>
    <dbReference type="NCBI Taxonomy" id="1432052"/>
    <lineage>
        <taxon>Bacteria</taxon>
        <taxon>Bacillati</taxon>
        <taxon>Bacillota</taxon>
        <taxon>Clostridia</taxon>
        <taxon>Lachnospirales</taxon>
        <taxon>Lachnospiraceae</taxon>
        <taxon>Eisenbergiella</taxon>
    </lineage>
</organism>
<evidence type="ECO:0000313" key="3">
    <source>
        <dbReference type="Proteomes" id="UP000094067"/>
    </source>
</evidence>
<evidence type="ECO:0000259" key="1">
    <source>
        <dbReference type="PROSITE" id="PS51085"/>
    </source>
</evidence>
<dbReference type="PANTHER" id="PTHR42895:SF2">
    <property type="entry name" value="IRON-SULFUR CLUSTER PROTEIN"/>
    <property type="match status" value="1"/>
</dbReference>
<dbReference type="PANTHER" id="PTHR42895">
    <property type="entry name" value="IRON-SULFUR CLUSTER-BINDING PROTEIN-RELATED"/>
    <property type="match status" value="1"/>
</dbReference>